<evidence type="ECO:0000313" key="6">
    <source>
        <dbReference type="Proteomes" id="UP000317557"/>
    </source>
</evidence>
<dbReference type="InterPro" id="IPR023198">
    <property type="entry name" value="PGP-like_dom2"/>
</dbReference>
<protein>
    <recommendedName>
        <fullName evidence="4">phosphoglycolate phosphatase</fullName>
        <ecNumber evidence="4">3.1.3.18</ecNumber>
    </recommendedName>
</protein>
<keyword evidence="6" id="KW-1185">Reference proteome</keyword>
<name>A0A521E717_9BACT</name>
<comment type="similarity">
    <text evidence="3">Belongs to the HAD-like hydrolase superfamily. CbbY/CbbZ/Gph/YieH family.</text>
</comment>
<dbReference type="Gene3D" id="1.10.150.240">
    <property type="entry name" value="Putative phosphatase, domain 2"/>
    <property type="match status" value="1"/>
</dbReference>
<dbReference type="InterPro" id="IPR041492">
    <property type="entry name" value="HAD_2"/>
</dbReference>
<dbReference type="SUPFAM" id="SSF56784">
    <property type="entry name" value="HAD-like"/>
    <property type="match status" value="1"/>
</dbReference>
<dbReference type="AlphaFoldDB" id="A0A521E717"/>
<dbReference type="InterPro" id="IPR036412">
    <property type="entry name" value="HAD-like_sf"/>
</dbReference>
<dbReference type="Pfam" id="PF13419">
    <property type="entry name" value="HAD_2"/>
    <property type="match status" value="1"/>
</dbReference>
<dbReference type="OrthoDB" id="9807630at2"/>
<accession>A0A521E717</accession>
<dbReference type="GO" id="GO:0006281">
    <property type="term" value="P:DNA repair"/>
    <property type="evidence" value="ECO:0007669"/>
    <property type="project" value="TreeGrafter"/>
</dbReference>
<dbReference type="Proteomes" id="UP000317557">
    <property type="component" value="Unassembled WGS sequence"/>
</dbReference>
<dbReference type="PANTHER" id="PTHR43434">
    <property type="entry name" value="PHOSPHOGLYCOLATE PHOSPHATASE"/>
    <property type="match status" value="1"/>
</dbReference>
<dbReference type="PANTHER" id="PTHR43434:SF1">
    <property type="entry name" value="PHOSPHOGLYCOLATE PHOSPHATASE"/>
    <property type="match status" value="1"/>
</dbReference>
<organism evidence="5 6">
    <name type="scientific">Gracilimonas mengyeensis</name>
    <dbReference type="NCBI Taxonomy" id="1302730"/>
    <lineage>
        <taxon>Bacteria</taxon>
        <taxon>Pseudomonadati</taxon>
        <taxon>Balneolota</taxon>
        <taxon>Balneolia</taxon>
        <taxon>Balneolales</taxon>
        <taxon>Balneolaceae</taxon>
        <taxon>Gracilimonas</taxon>
    </lineage>
</organism>
<dbReference type="GO" id="GO:0008967">
    <property type="term" value="F:phosphoglycolate phosphatase activity"/>
    <property type="evidence" value="ECO:0007669"/>
    <property type="project" value="UniProtKB-EC"/>
</dbReference>
<proteinExistence type="inferred from homology"/>
<evidence type="ECO:0000313" key="5">
    <source>
        <dbReference type="EMBL" id="SMO78970.1"/>
    </source>
</evidence>
<dbReference type="EC" id="3.1.3.18" evidence="4"/>
<evidence type="ECO:0000256" key="2">
    <source>
        <dbReference type="ARBA" id="ARBA00004818"/>
    </source>
</evidence>
<evidence type="ECO:0000256" key="4">
    <source>
        <dbReference type="ARBA" id="ARBA00013078"/>
    </source>
</evidence>
<dbReference type="GO" id="GO:0005829">
    <property type="term" value="C:cytosol"/>
    <property type="evidence" value="ECO:0007669"/>
    <property type="project" value="TreeGrafter"/>
</dbReference>
<dbReference type="RefSeq" id="WP_142454966.1">
    <property type="nucleotide sequence ID" value="NZ_FXTP01000010.1"/>
</dbReference>
<dbReference type="SFLD" id="SFLDS00003">
    <property type="entry name" value="Haloacid_Dehalogenase"/>
    <property type="match status" value="1"/>
</dbReference>
<reference evidence="5 6" key="1">
    <citation type="submission" date="2017-05" db="EMBL/GenBank/DDBJ databases">
        <authorList>
            <person name="Varghese N."/>
            <person name="Submissions S."/>
        </authorList>
    </citation>
    <scope>NUCLEOTIDE SEQUENCE [LARGE SCALE GENOMIC DNA]</scope>
    <source>
        <strain evidence="5 6">DSM 21985</strain>
    </source>
</reference>
<evidence type="ECO:0000256" key="1">
    <source>
        <dbReference type="ARBA" id="ARBA00000830"/>
    </source>
</evidence>
<dbReference type="InterPro" id="IPR050155">
    <property type="entry name" value="HAD-like_hydrolase_sf"/>
</dbReference>
<dbReference type="InterPro" id="IPR023214">
    <property type="entry name" value="HAD_sf"/>
</dbReference>
<evidence type="ECO:0000256" key="3">
    <source>
        <dbReference type="ARBA" id="ARBA00006171"/>
    </source>
</evidence>
<gene>
    <name evidence="5" type="ORF">SAMN06265219_110154</name>
</gene>
<dbReference type="SFLD" id="SFLDG01129">
    <property type="entry name" value="C1.5:_HAD__Beta-PGM__Phosphata"/>
    <property type="match status" value="1"/>
</dbReference>
<dbReference type="Gene3D" id="3.40.50.1000">
    <property type="entry name" value="HAD superfamily/HAD-like"/>
    <property type="match status" value="1"/>
</dbReference>
<comment type="catalytic activity">
    <reaction evidence="1">
        <text>2-phosphoglycolate + H2O = glycolate + phosphate</text>
        <dbReference type="Rhea" id="RHEA:14369"/>
        <dbReference type="ChEBI" id="CHEBI:15377"/>
        <dbReference type="ChEBI" id="CHEBI:29805"/>
        <dbReference type="ChEBI" id="CHEBI:43474"/>
        <dbReference type="ChEBI" id="CHEBI:58033"/>
        <dbReference type="EC" id="3.1.3.18"/>
    </reaction>
</comment>
<sequence length="233" mass="27105">MQNQKPHPWVILFDIDGTLLKVNSKYNRGHLRRILDELDIDYPDMETDSFSGRTDHDIFTSFLVNHDYDEELYQEYKVRYLHYMQNVLLKEREQVTRHDDIDEALEFFFEGDFICGLLTGNYSQAADIKLEAADIDRDFTFGAFGEFEKDRNKLPQLAIDKVKELYDFTPEPSRFLIIGDTPRDVQCAKNAGMKCVAVTTGRYDRQELAEHGPDVIIDSLANPKEWFAEVTTS</sequence>
<comment type="pathway">
    <text evidence="2">Organic acid metabolism; glycolate biosynthesis; glycolate from 2-phosphoglycolate: step 1/1.</text>
</comment>
<dbReference type="EMBL" id="FXTP01000010">
    <property type="protein sequence ID" value="SMO78970.1"/>
    <property type="molecule type" value="Genomic_DNA"/>
</dbReference>